<sequence>MEGGRFKPCFSAGDLDTVTTQLEQQLWRRDPAWTYILPLANEKKSTADGQIIFFPFAKEAKGRRLTALPEVNRGRMLTSNFPPPPFPLTLAALKNCSKRARRQDVKHGDPWSQCPVTEEGKDLQVNSTSSTSCHL</sequence>
<protein>
    <submittedName>
        <fullName evidence="1">Uncharacterized protein</fullName>
    </submittedName>
</protein>
<comment type="caution">
    <text evidence="1">The sequence shown here is derived from an EMBL/GenBank/DDBJ whole genome shotgun (WGS) entry which is preliminary data.</text>
</comment>
<reference evidence="1 2" key="1">
    <citation type="submission" date="2021-06" db="EMBL/GenBank/DDBJ databases">
        <authorList>
            <person name="Palmer J.M."/>
        </authorList>
    </citation>
    <scope>NUCLEOTIDE SEQUENCE [LARGE SCALE GENOMIC DNA]</scope>
    <source>
        <strain evidence="1 2">MEX-2019</strain>
        <tissue evidence="1">Muscle</tissue>
    </source>
</reference>
<dbReference type="Proteomes" id="UP001311232">
    <property type="component" value="Unassembled WGS sequence"/>
</dbReference>
<keyword evidence="2" id="KW-1185">Reference proteome</keyword>
<evidence type="ECO:0000313" key="2">
    <source>
        <dbReference type="Proteomes" id="UP001311232"/>
    </source>
</evidence>
<proteinExistence type="predicted"/>
<accession>A0AAV9RQH2</accession>
<evidence type="ECO:0000313" key="1">
    <source>
        <dbReference type="EMBL" id="KAK5611239.1"/>
    </source>
</evidence>
<dbReference type="EMBL" id="JAHHUM010001493">
    <property type="protein sequence ID" value="KAK5611239.1"/>
    <property type="molecule type" value="Genomic_DNA"/>
</dbReference>
<organism evidence="1 2">
    <name type="scientific">Crenichthys baileyi</name>
    <name type="common">White River springfish</name>
    <dbReference type="NCBI Taxonomy" id="28760"/>
    <lineage>
        <taxon>Eukaryota</taxon>
        <taxon>Metazoa</taxon>
        <taxon>Chordata</taxon>
        <taxon>Craniata</taxon>
        <taxon>Vertebrata</taxon>
        <taxon>Euteleostomi</taxon>
        <taxon>Actinopterygii</taxon>
        <taxon>Neopterygii</taxon>
        <taxon>Teleostei</taxon>
        <taxon>Neoteleostei</taxon>
        <taxon>Acanthomorphata</taxon>
        <taxon>Ovalentaria</taxon>
        <taxon>Atherinomorphae</taxon>
        <taxon>Cyprinodontiformes</taxon>
        <taxon>Goodeidae</taxon>
        <taxon>Crenichthys</taxon>
    </lineage>
</organism>
<gene>
    <name evidence="1" type="ORF">CRENBAI_020068</name>
</gene>
<name>A0AAV9RQH2_9TELE</name>
<dbReference type="AlphaFoldDB" id="A0AAV9RQH2"/>